<dbReference type="Gene3D" id="1.10.238.160">
    <property type="match status" value="1"/>
</dbReference>
<name>A0ABT5GTB4_9VIBR</name>
<dbReference type="SUPFAM" id="SSF46955">
    <property type="entry name" value="Putative DNA-binding domain"/>
    <property type="match status" value="1"/>
</dbReference>
<accession>A0ABT5GTB4</accession>
<keyword evidence="2" id="KW-1185">Reference proteome</keyword>
<dbReference type="Pfam" id="PF05930">
    <property type="entry name" value="Phage_AlpA"/>
    <property type="match status" value="1"/>
</dbReference>
<proteinExistence type="predicted"/>
<evidence type="ECO:0000313" key="2">
    <source>
        <dbReference type="Proteomes" id="UP001150001"/>
    </source>
</evidence>
<dbReference type="InterPro" id="IPR052931">
    <property type="entry name" value="Prophage_regulatory_activator"/>
</dbReference>
<dbReference type="Proteomes" id="UP001150001">
    <property type="component" value="Unassembled WGS sequence"/>
</dbReference>
<dbReference type="RefSeq" id="WP_272236442.1">
    <property type="nucleotide sequence ID" value="NZ_JAPFIM010000021.1"/>
</dbReference>
<reference evidence="1" key="1">
    <citation type="submission" date="2022-11" db="EMBL/GenBank/DDBJ databases">
        <title>Role of the vibriolysin VemA secreted by the emergent pathogen Vibrio europaeus in the colonization of Manila clam mucus.</title>
        <authorList>
            <person name="Martinez C."/>
            <person name="Rodriguez S."/>
            <person name="Vences A."/>
            <person name="Barja J.L."/>
            <person name="Toranzo A.E."/>
            <person name="Dubert J."/>
        </authorList>
    </citation>
    <scope>NUCLEOTIDE SEQUENCE</scope>
    <source>
        <strain evidence="1">3454</strain>
    </source>
</reference>
<gene>
    <name evidence="1" type="ORF">OPW20_10210</name>
</gene>
<protein>
    <submittedName>
        <fullName evidence="1">AlpA family transcriptional regulator</fullName>
    </submittedName>
</protein>
<comment type="caution">
    <text evidence="1">The sequence shown here is derived from an EMBL/GenBank/DDBJ whole genome shotgun (WGS) entry which is preliminary data.</text>
</comment>
<dbReference type="InterPro" id="IPR010260">
    <property type="entry name" value="AlpA"/>
</dbReference>
<sequence>MRIIRLKEVMKMTGLSRSTIYERMSMEEFPASINLGGSAVGWLESEVCKWIESRIQNRDSQSNKPLYSKSL</sequence>
<organism evidence="1 2">
    <name type="scientific">Vibrio europaeus</name>
    <dbReference type="NCBI Taxonomy" id="300876"/>
    <lineage>
        <taxon>Bacteria</taxon>
        <taxon>Pseudomonadati</taxon>
        <taxon>Pseudomonadota</taxon>
        <taxon>Gammaproteobacteria</taxon>
        <taxon>Vibrionales</taxon>
        <taxon>Vibrionaceae</taxon>
        <taxon>Vibrio</taxon>
        <taxon>Vibrio oreintalis group</taxon>
    </lineage>
</organism>
<evidence type="ECO:0000313" key="1">
    <source>
        <dbReference type="EMBL" id="MDC5740442.1"/>
    </source>
</evidence>
<dbReference type="PANTHER" id="PTHR36154">
    <property type="entry name" value="DNA-BINDING TRANSCRIPTIONAL ACTIVATOR ALPA"/>
    <property type="match status" value="1"/>
</dbReference>
<dbReference type="InterPro" id="IPR009061">
    <property type="entry name" value="DNA-bd_dom_put_sf"/>
</dbReference>
<dbReference type="PANTHER" id="PTHR36154:SF1">
    <property type="entry name" value="DNA-BINDING TRANSCRIPTIONAL ACTIVATOR ALPA"/>
    <property type="match status" value="1"/>
</dbReference>
<dbReference type="EMBL" id="JAPFIT010000013">
    <property type="protein sequence ID" value="MDC5740442.1"/>
    <property type="molecule type" value="Genomic_DNA"/>
</dbReference>